<feature type="compositionally biased region" description="Low complexity" evidence="1">
    <location>
        <begin position="203"/>
        <end position="218"/>
    </location>
</feature>
<dbReference type="Proteomes" id="UP001149074">
    <property type="component" value="Unassembled WGS sequence"/>
</dbReference>
<feature type="region of interest" description="Disordered" evidence="1">
    <location>
        <begin position="1"/>
        <end position="52"/>
    </location>
</feature>
<dbReference type="GeneID" id="81357765"/>
<evidence type="ECO:0000313" key="3">
    <source>
        <dbReference type="Proteomes" id="UP001149074"/>
    </source>
</evidence>
<dbReference type="AlphaFoldDB" id="A0A9W9FFN6"/>
<reference evidence="2" key="1">
    <citation type="submission" date="2022-11" db="EMBL/GenBank/DDBJ databases">
        <authorList>
            <person name="Petersen C."/>
        </authorList>
    </citation>
    <scope>NUCLEOTIDE SEQUENCE</scope>
    <source>
        <strain evidence="2">IBT 30761</strain>
    </source>
</reference>
<dbReference type="InterPro" id="IPR011990">
    <property type="entry name" value="TPR-like_helical_dom_sf"/>
</dbReference>
<keyword evidence="3" id="KW-1185">Reference proteome</keyword>
<proteinExistence type="predicted"/>
<protein>
    <recommendedName>
        <fullName evidence="4">Tetratricopeptide-like helical</fullName>
    </recommendedName>
</protein>
<evidence type="ECO:0000313" key="2">
    <source>
        <dbReference type="EMBL" id="KAJ5099291.1"/>
    </source>
</evidence>
<comment type="caution">
    <text evidence="2">The sequence shown here is derived from an EMBL/GenBank/DDBJ whole genome shotgun (WGS) entry which is preliminary data.</text>
</comment>
<feature type="compositionally biased region" description="Basic and acidic residues" evidence="1">
    <location>
        <begin position="32"/>
        <end position="48"/>
    </location>
</feature>
<gene>
    <name evidence="2" type="ORF">N7532_006292</name>
</gene>
<dbReference type="OrthoDB" id="5328412at2759"/>
<organism evidence="2 3">
    <name type="scientific">Penicillium argentinense</name>
    <dbReference type="NCBI Taxonomy" id="1131581"/>
    <lineage>
        <taxon>Eukaryota</taxon>
        <taxon>Fungi</taxon>
        <taxon>Dikarya</taxon>
        <taxon>Ascomycota</taxon>
        <taxon>Pezizomycotina</taxon>
        <taxon>Eurotiomycetes</taxon>
        <taxon>Eurotiomycetidae</taxon>
        <taxon>Eurotiales</taxon>
        <taxon>Aspergillaceae</taxon>
        <taxon>Penicillium</taxon>
    </lineage>
</organism>
<dbReference type="EMBL" id="JAPQKI010000005">
    <property type="protein sequence ID" value="KAJ5099291.1"/>
    <property type="molecule type" value="Genomic_DNA"/>
</dbReference>
<dbReference type="RefSeq" id="XP_056474945.1">
    <property type="nucleotide sequence ID" value="XM_056618786.1"/>
</dbReference>
<evidence type="ECO:0008006" key="4">
    <source>
        <dbReference type="Google" id="ProtNLM"/>
    </source>
</evidence>
<accession>A0A9W9FFN6</accession>
<feature type="compositionally biased region" description="Pro residues" evidence="1">
    <location>
        <begin position="219"/>
        <end position="229"/>
    </location>
</feature>
<dbReference type="SUPFAM" id="SSF48452">
    <property type="entry name" value="TPR-like"/>
    <property type="match status" value="1"/>
</dbReference>
<feature type="region of interest" description="Disordered" evidence="1">
    <location>
        <begin position="203"/>
        <end position="241"/>
    </location>
</feature>
<reference evidence="2" key="2">
    <citation type="journal article" date="2023" name="IMA Fungus">
        <title>Comparative genomic study of the Penicillium genus elucidates a diverse pangenome and 15 lateral gene transfer events.</title>
        <authorList>
            <person name="Petersen C."/>
            <person name="Sorensen T."/>
            <person name="Nielsen M.R."/>
            <person name="Sondergaard T.E."/>
            <person name="Sorensen J.L."/>
            <person name="Fitzpatrick D.A."/>
            <person name="Frisvad J.C."/>
            <person name="Nielsen K.L."/>
        </authorList>
    </citation>
    <scope>NUCLEOTIDE SEQUENCE</scope>
    <source>
        <strain evidence="2">IBT 30761</strain>
    </source>
</reference>
<dbReference type="Gene3D" id="1.25.40.10">
    <property type="entry name" value="Tetratricopeptide repeat domain"/>
    <property type="match status" value="1"/>
</dbReference>
<name>A0A9W9FFN6_9EURO</name>
<evidence type="ECO:0000256" key="1">
    <source>
        <dbReference type="SAM" id="MobiDB-lite"/>
    </source>
</evidence>
<sequence length="526" mass="57608">MPKPKSLLRDFKPKKKAAKQAAPVTADDFLAGEDRPGPRLFSHPEHTGQKRLGRPGVELEEAGEKWRAGDATKSMRFFMRAIANYDEGLQKHPAAFDLAYNKARVQYEITQHPKLAAQLPAPQIEILQIALQSHRDALVLEQDNADALFNSGQVLTSLAEAIADSKHPSEGAIMQASTYLEEAVELFQRCLILQEMKYTEMQEQMEQMESTEAQAPEQQAPPPPQPQPSAPDEAEPSDESQEHWAAIVEPVTKNTLVDTAVAQLDTLTALCNLLTSNPNAGGLGWVQEYSSGLVETRLPAYVEGSDRQYEAALSKAKLVCAIHEVLYRGGHTDVQTYQEEVGQAFGSELDVSADPEGLCNKAEALVSLNAAFAEVPPHEDPETLQISISVRWQSLSAALDALTAASKLPNAENLPKIHLARGDVEMQRWRLGREPWNHSMAKQNGATLLRNAQTYYRGAAALARRDGAVIEERDGSCKEAIAAAVEGQNTKLQELKSRSFEQVIAVATEMVEDGMIEATEMGALIS</sequence>